<dbReference type="NCBIfam" id="TIGR02550">
    <property type="entry name" value="flagell_flgL"/>
    <property type="match status" value="1"/>
</dbReference>
<dbReference type="PANTHER" id="PTHR42792">
    <property type="entry name" value="FLAGELLIN"/>
    <property type="match status" value="1"/>
</dbReference>
<keyword evidence="2" id="KW-0282">Flagellum</keyword>
<reference evidence="2 3" key="1">
    <citation type="submission" date="2019-11" db="EMBL/GenBank/DDBJ databases">
        <title>Comparative genomics of hydrocarbon-degrading Desulfosarcina strains.</title>
        <authorList>
            <person name="Watanabe M."/>
            <person name="Kojima H."/>
            <person name="Fukui M."/>
        </authorList>
    </citation>
    <scope>NUCLEOTIDE SEQUENCE [LARGE SCALE GENOMIC DNA]</scope>
    <source>
        <strain evidence="2 3">PL12</strain>
    </source>
</reference>
<dbReference type="OrthoDB" id="9758307at2"/>
<evidence type="ECO:0000259" key="1">
    <source>
        <dbReference type="Pfam" id="PF00669"/>
    </source>
</evidence>
<keyword evidence="2" id="KW-0966">Cell projection</keyword>
<keyword evidence="3" id="KW-1185">Reference proteome</keyword>
<evidence type="ECO:0000313" key="2">
    <source>
        <dbReference type="EMBL" id="BBO66788.1"/>
    </source>
</evidence>
<accession>A0A5K7YCB8</accession>
<dbReference type="Gene3D" id="1.20.1330.10">
    <property type="entry name" value="f41 fragment of flagellin, N-terminal domain"/>
    <property type="match status" value="1"/>
</dbReference>
<keyword evidence="2" id="KW-0969">Cilium</keyword>
<dbReference type="InterPro" id="IPR001492">
    <property type="entry name" value="Flagellin"/>
</dbReference>
<protein>
    <submittedName>
        <fullName evidence="2">Flagellar hook-associated protein FlgL</fullName>
    </submittedName>
</protein>
<dbReference type="GO" id="GO:0009424">
    <property type="term" value="C:bacterial-type flagellum hook"/>
    <property type="evidence" value="ECO:0007669"/>
    <property type="project" value="InterPro"/>
</dbReference>
<dbReference type="Pfam" id="PF00669">
    <property type="entry name" value="Flagellin_N"/>
    <property type="match status" value="1"/>
</dbReference>
<sequence>MRISNRIMADHIKANLSKQSSQLMKTQLKLASGKEINKPSDDPVGMGKVLDYRTTLSTIDQYRDNILDAKTRVEFTEAILDQAQDMIRQAKNIASNPDTESKVALAQEIDNIREQVLGLANSKYGTNYIFSGHVTDTAPFDTAAPYAYNGDNGSHQVIVGEGITIPIETDGEQIFIEGADNLFAVLDSLESTLLADPFDRTAVQAHVDPLTRIDDQIQLVRSNLSFDYLRLERTETFWYNMSNSVETMRADVEDVDITKTAIDMQVQQTAYEVLLATSASVIQPTLVDFLG</sequence>
<dbReference type="KEGG" id="dalk:DSCA_07180"/>
<dbReference type="PANTHER" id="PTHR42792:SF1">
    <property type="entry name" value="FLAGELLAR HOOK-ASSOCIATED PROTEIN 3"/>
    <property type="match status" value="1"/>
</dbReference>
<feature type="domain" description="Flagellin N-terminal" evidence="1">
    <location>
        <begin position="3"/>
        <end position="134"/>
    </location>
</feature>
<dbReference type="InterPro" id="IPR001029">
    <property type="entry name" value="Flagellin_N"/>
</dbReference>
<evidence type="ECO:0000313" key="3">
    <source>
        <dbReference type="Proteomes" id="UP000427906"/>
    </source>
</evidence>
<organism evidence="2 3">
    <name type="scientific">Desulfosarcina alkanivorans</name>
    <dbReference type="NCBI Taxonomy" id="571177"/>
    <lineage>
        <taxon>Bacteria</taxon>
        <taxon>Pseudomonadati</taxon>
        <taxon>Thermodesulfobacteriota</taxon>
        <taxon>Desulfobacteria</taxon>
        <taxon>Desulfobacterales</taxon>
        <taxon>Desulfosarcinaceae</taxon>
        <taxon>Desulfosarcina</taxon>
    </lineage>
</organism>
<dbReference type="Proteomes" id="UP000427906">
    <property type="component" value="Chromosome"/>
</dbReference>
<dbReference type="AlphaFoldDB" id="A0A5K7YCB8"/>
<dbReference type="InterPro" id="IPR013384">
    <property type="entry name" value="Flagell_FlgL"/>
</dbReference>
<dbReference type="GO" id="GO:0071973">
    <property type="term" value="P:bacterial-type flagellum-dependent cell motility"/>
    <property type="evidence" value="ECO:0007669"/>
    <property type="project" value="InterPro"/>
</dbReference>
<dbReference type="SUPFAM" id="SSF64518">
    <property type="entry name" value="Phase 1 flagellin"/>
    <property type="match status" value="1"/>
</dbReference>
<dbReference type="EMBL" id="AP021874">
    <property type="protein sequence ID" value="BBO66788.1"/>
    <property type="molecule type" value="Genomic_DNA"/>
</dbReference>
<dbReference type="RefSeq" id="WP_155315121.1">
    <property type="nucleotide sequence ID" value="NZ_AP021874.1"/>
</dbReference>
<gene>
    <name evidence="2" type="primary">flgL</name>
    <name evidence="2" type="ORF">DSCA_07180</name>
</gene>
<dbReference type="GO" id="GO:0005198">
    <property type="term" value="F:structural molecule activity"/>
    <property type="evidence" value="ECO:0007669"/>
    <property type="project" value="InterPro"/>
</dbReference>
<proteinExistence type="predicted"/>
<name>A0A5K7YCB8_9BACT</name>